<dbReference type="PANTHER" id="PTHR30405:SF11">
    <property type="entry name" value="RNA-GUIDED DNA ENDONUCLEASE RV2885C-RELATED"/>
    <property type="match status" value="1"/>
</dbReference>
<dbReference type="GeneID" id="24806549"/>
<evidence type="ECO:0000256" key="4">
    <source>
        <dbReference type="ARBA" id="ARBA00023125"/>
    </source>
</evidence>
<comment type="similarity">
    <text evidence="2">In the N-terminal section; belongs to the transposase 2 family.</text>
</comment>
<dbReference type="RefSeq" id="WP_048126309.1">
    <property type="nucleotide sequence ID" value="NZ_CP009515.1"/>
</dbReference>
<proteinExistence type="inferred from homology"/>
<evidence type="ECO:0000259" key="7">
    <source>
        <dbReference type="Pfam" id="PF07282"/>
    </source>
</evidence>
<keyword evidence="9" id="KW-1185">Reference proteome</keyword>
<name>A0A0E3S474_9EURY</name>
<evidence type="ECO:0000313" key="9">
    <source>
        <dbReference type="Proteomes" id="UP000033072"/>
    </source>
</evidence>
<dbReference type="EMBL" id="CP009515">
    <property type="protein sequence ID" value="AKB75036.1"/>
    <property type="molecule type" value="Genomic_DNA"/>
</dbReference>
<dbReference type="InterPro" id="IPR010095">
    <property type="entry name" value="Cas12f1-like_TNB"/>
</dbReference>
<dbReference type="OrthoDB" id="33505at2157"/>
<organism evidence="8 9">
    <name type="scientific">Methanosarcina lacustris Z-7289</name>
    <dbReference type="NCBI Taxonomy" id="1434111"/>
    <lineage>
        <taxon>Archaea</taxon>
        <taxon>Methanobacteriati</taxon>
        <taxon>Methanobacteriota</taxon>
        <taxon>Stenosarchaea group</taxon>
        <taxon>Methanomicrobia</taxon>
        <taxon>Methanosarcinales</taxon>
        <taxon>Methanosarcinaceae</taxon>
        <taxon>Methanosarcina</taxon>
    </lineage>
</organism>
<dbReference type="GO" id="GO:0006310">
    <property type="term" value="P:DNA recombination"/>
    <property type="evidence" value="ECO:0007669"/>
    <property type="project" value="UniProtKB-KW"/>
</dbReference>
<evidence type="ECO:0000313" key="8">
    <source>
        <dbReference type="EMBL" id="AKB75036.1"/>
    </source>
</evidence>
<dbReference type="NCBIfam" id="NF040570">
    <property type="entry name" value="guided_TnpB"/>
    <property type="match status" value="1"/>
</dbReference>
<sequence>MESTKTIQLKILNPDFDLVETMQKYTKGMNYTSNIVFEHGRTIPAMKLQKMVYPYLRENIGLKSQVSCNIPRQVAGTYKTIVELAKIGMSYWQKVMYSPTSMTLSYKRDYTITENSVSLTTFSHGRKTYQIQNYEYALPFFKEPWKFEASKVVKHKDGDYYFHLTVSQELPDKKMEDASTFMGVDVGINYLAVASTTDKKCKFFAGGDIKNRRNVYKNMRARLQSKGTLSAKRVLERLAGKEKRLMKDVNHCISKAIVKFAVENSVSVIGLEDLAGIRARTNNKLRKKQKYLHNSWAFYQLQQFIEYKAKNAGIITEYVNPEYTSQTCCRCNHISKNNRNGLKFRCKACGFELNADLNGARNIEHRTRDYRYILESQGCLSTTHTDNMI</sequence>
<dbReference type="KEGG" id="mls:MSLAZ_1775"/>
<evidence type="ECO:0000256" key="3">
    <source>
        <dbReference type="ARBA" id="ARBA00022578"/>
    </source>
</evidence>
<keyword evidence="4" id="KW-0238">DNA-binding</keyword>
<protein>
    <recommendedName>
        <fullName evidence="10">Mobile element protein</fullName>
    </recommendedName>
</protein>
<keyword evidence="3" id="KW-0815">Transposition</keyword>
<evidence type="ECO:0008006" key="10">
    <source>
        <dbReference type="Google" id="ProtNLM"/>
    </source>
</evidence>
<dbReference type="HOGENOM" id="CLU_032903_3_2_2"/>
<dbReference type="InterPro" id="IPR051399">
    <property type="entry name" value="RNA-guided_DNA_endo/Transpos"/>
</dbReference>
<dbReference type="Pfam" id="PF01385">
    <property type="entry name" value="OrfB_IS605"/>
    <property type="match status" value="1"/>
</dbReference>
<dbReference type="PANTHER" id="PTHR30405">
    <property type="entry name" value="TRANSPOSASE"/>
    <property type="match status" value="1"/>
</dbReference>
<dbReference type="Proteomes" id="UP000033072">
    <property type="component" value="Chromosome"/>
</dbReference>
<dbReference type="GO" id="GO:0032196">
    <property type="term" value="P:transposition"/>
    <property type="evidence" value="ECO:0007669"/>
    <property type="project" value="UniProtKB-KW"/>
</dbReference>
<dbReference type="GO" id="GO:0003677">
    <property type="term" value="F:DNA binding"/>
    <property type="evidence" value="ECO:0007669"/>
    <property type="project" value="UniProtKB-KW"/>
</dbReference>
<keyword evidence="5" id="KW-0233">DNA recombination</keyword>
<comment type="similarity">
    <text evidence="1">In the C-terminal section; belongs to the transposase 35 family.</text>
</comment>
<dbReference type="STRING" id="1434111.MSLAZ_1775"/>
<evidence type="ECO:0000259" key="6">
    <source>
        <dbReference type="Pfam" id="PF01385"/>
    </source>
</evidence>
<feature type="domain" description="Probable transposase IS891/IS1136/IS1341" evidence="6">
    <location>
        <begin position="173"/>
        <end position="277"/>
    </location>
</feature>
<gene>
    <name evidence="8" type="ORF">MSLAZ_1775</name>
</gene>
<reference evidence="8 9" key="1">
    <citation type="submission" date="2014-07" db="EMBL/GenBank/DDBJ databases">
        <title>Methanogenic archaea and the global carbon cycle.</title>
        <authorList>
            <person name="Henriksen J.R."/>
            <person name="Luke J."/>
            <person name="Reinhart S."/>
            <person name="Benedict M.N."/>
            <person name="Youngblut N.D."/>
            <person name="Metcalf M.E."/>
            <person name="Whitaker R.J."/>
            <person name="Metcalf W.W."/>
        </authorList>
    </citation>
    <scope>NUCLEOTIDE SEQUENCE [LARGE SCALE GENOMIC DNA]</scope>
    <source>
        <strain evidence="8 9">Z-7289</strain>
    </source>
</reference>
<dbReference type="PATRIC" id="fig|1434111.4.peg.2326"/>
<dbReference type="AlphaFoldDB" id="A0A0E3S474"/>
<dbReference type="InterPro" id="IPR001959">
    <property type="entry name" value="Transposase"/>
</dbReference>
<accession>A0A0E3S474</accession>
<evidence type="ECO:0000256" key="1">
    <source>
        <dbReference type="ARBA" id="ARBA00008761"/>
    </source>
</evidence>
<feature type="domain" description="Cas12f1-like TNB" evidence="7">
    <location>
        <begin position="298"/>
        <end position="363"/>
    </location>
</feature>
<dbReference type="Pfam" id="PF07282">
    <property type="entry name" value="Cas12f1-like_TNB"/>
    <property type="match status" value="1"/>
</dbReference>
<evidence type="ECO:0000256" key="2">
    <source>
        <dbReference type="ARBA" id="ARBA00011044"/>
    </source>
</evidence>
<dbReference type="NCBIfam" id="TIGR01766">
    <property type="entry name" value="IS200/IS605 family accessory protein TnpB-like domain"/>
    <property type="match status" value="1"/>
</dbReference>
<evidence type="ECO:0000256" key="5">
    <source>
        <dbReference type="ARBA" id="ARBA00023172"/>
    </source>
</evidence>